<feature type="binding site" description="axial binding residue" evidence="10">
    <location>
        <position position="332"/>
    </location>
    <ligand>
        <name>heme c</name>
        <dbReference type="ChEBI" id="CHEBI:61717"/>
        <label>3</label>
    </ligand>
    <ligandPart>
        <name>Fe</name>
        <dbReference type="ChEBI" id="CHEBI:18248"/>
    </ligandPart>
</feature>
<feature type="binding site" description="axial binding residue" evidence="10">
    <location>
        <position position="212"/>
    </location>
    <ligand>
        <name>heme c</name>
        <dbReference type="ChEBI" id="CHEBI:61717"/>
        <label>2</label>
    </ligand>
    <ligandPart>
        <name>Fe</name>
        <dbReference type="ChEBI" id="CHEBI:18248"/>
    </ligandPart>
</feature>
<dbReference type="Gene3D" id="1.10.760.10">
    <property type="entry name" value="Cytochrome c-like domain"/>
    <property type="match status" value="3"/>
</dbReference>
<dbReference type="GO" id="GO:0009055">
    <property type="term" value="F:electron transfer activity"/>
    <property type="evidence" value="ECO:0007669"/>
    <property type="project" value="InterPro"/>
</dbReference>
<evidence type="ECO:0000259" key="11">
    <source>
        <dbReference type="PROSITE" id="PS51007"/>
    </source>
</evidence>
<keyword evidence="5" id="KW-0732">Signal</keyword>
<evidence type="ECO:0000256" key="7">
    <source>
        <dbReference type="ARBA" id="ARBA00023004"/>
    </source>
</evidence>
<keyword evidence="3 9" id="KW-0349">Heme</keyword>
<protein>
    <submittedName>
        <fullName evidence="12">Alcohol dehydrogenase</fullName>
    </submittedName>
</protein>
<evidence type="ECO:0000256" key="10">
    <source>
        <dbReference type="PIRSR" id="PIRSR000018-51"/>
    </source>
</evidence>
<feature type="binding site" description="covalent" evidence="9">
    <location>
        <position position="63"/>
    </location>
    <ligand>
        <name>heme c</name>
        <dbReference type="ChEBI" id="CHEBI:61717"/>
        <label>1</label>
    </ligand>
</feature>
<evidence type="ECO:0000256" key="8">
    <source>
        <dbReference type="ARBA" id="ARBA00023136"/>
    </source>
</evidence>
<keyword evidence="8" id="KW-0472">Membrane</keyword>
<feature type="binding site" description="covalent" evidence="9">
    <location>
        <position position="208"/>
    </location>
    <ligand>
        <name>heme c</name>
        <dbReference type="ChEBI" id="CHEBI:61717"/>
        <label>2</label>
    </ligand>
</feature>
<feature type="domain" description="Cytochrome c" evidence="11">
    <location>
        <begin position="315"/>
        <end position="405"/>
    </location>
</feature>
<dbReference type="GO" id="GO:0016614">
    <property type="term" value="F:oxidoreductase activity, acting on CH-OH group of donors"/>
    <property type="evidence" value="ECO:0007669"/>
    <property type="project" value="InterPro"/>
</dbReference>
<name>A0A1Y0LLK5_TATCI</name>
<feature type="binding site" description="covalent" evidence="9">
    <location>
        <position position="66"/>
    </location>
    <ligand>
        <name>heme c</name>
        <dbReference type="ChEBI" id="CHEBI:61717"/>
        <label>1</label>
    </ligand>
</feature>
<dbReference type="GO" id="GO:0020037">
    <property type="term" value="F:heme binding"/>
    <property type="evidence" value="ECO:0007669"/>
    <property type="project" value="InterPro"/>
</dbReference>
<comment type="subcellular location">
    <subcellularLocation>
        <location evidence="1">Cell membrane</location>
    </subcellularLocation>
</comment>
<organism evidence="12 15">
    <name type="scientific">Tatumella citrea</name>
    <name type="common">Pantoea citrea</name>
    <dbReference type="NCBI Taxonomy" id="53336"/>
    <lineage>
        <taxon>Bacteria</taxon>
        <taxon>Pseudomonadati</taxon>
        <taxon>Pseudomonadota</taxon>
        <taxon>Gammaproteobacteria</taxon>
        <taxon>Enterobacterales</taxon>
        <taxon>Erwiniaceae</taxon>
        <taxon>Tatumella</taxon>
    </lineage>
</organism>
<gene>
    <name evidence="12" type="ORF">A7K98_11490</name>
    <name evidence="13" type="ORF">A7K99_11490</name>
</gene>
<evidence type="ECO:0000313" key="12">
    <source>
        <dbReference type="EMBL" id="ARU94338.1"/>
    </source>
</evidence>
<evidence type="ECO:0000256" key="9">
    <source>
        <dbReference type="PIRSR" id="PIRSR000018-50"/>
    </source>
</evidence>
<dbReference type="GO" id="GO:0005886">
    <property type="term" value="C:plasma membrane"/>
    <property type="evidence" value="ECO:0007669"/>
    <property type="project" value="UniProtKB-SubCell"/>
</dbReference>
<dbReference type="KEGG" id="tci:A7K98_11490"/>
<dbReference type="InterPro" id="IPR036909">
    <property type="entry name" value="Cyt_c-like_dom_sf"/>
</dbReference>
<keyword evidence="4 10" id="KW-0479">Metal-binding</keyword>
<feature type="binding site" description="covalent" evidence="9">
    <location>
        <position position="211"/>
    </location>
    <ligand>
        <name>heme c</name>
        <dbReference type="ChEBI" id="CHEBI:61717"/>
        <label>2</label>
    </ligand>
</feature>
<dbReference type="InterPro" id="IPR051459">
    <property type="entry name" value="Cytochrome_c-type_DH"/>
</dbReference>
<dbReference type="OrthoDB" id="9811281at2"/>
<dbReference type="EMBL" id="CP015581">
    <property type="protein sequence ID" value="ARU98378.1"/>
    <property type="molecule type" value="Genomic_DNA"/>
</dbReference>
<dbReference type="RefSeq" id="WP_087488699.1">
    <property type="nucleotide sequence ID" value="NZ_CP015579.1"/>
</dbReference>
<dbReference type="GO" id="GO:0005506">
    <property type="term" value="F:iron ion binding"/>
    <property type="evidence" value="ECO:0007669"/>
    <property type="project" value="InterPro"/>
</dbReference>
<feature type="domain" description="Cytochrome c" evidence="11">
    <location>
        <begin position="49"/>
        <end position="151"/>
    </location>
</feature>
<dbReference type="SUPFAM" id="SSF46626">
    <property type="entry name" value="Cytochrome c"/>
    <property type="match status" value="3"/>
</dbReference>
<dbReference type="AlphaFoldDB" id="A0A1Y0LLK5"/>
<evidence type="ECO:0000313" key="15">
    <source>
        <dbReference type="Proteomes" id="UP000195814"/>
    </source>
</evidence>
<dbReference type="InterPro" id="IPR009056">
    <property type="entry name" value="Cyt_c-like_dom"/>
</dbReference>
<proteinExistence type="predicted"/>
<dbReference type="PANTHER" id="PTHR35008:SF8">
    <property type="entry name" value="ALCOHOL DEHYDROGENASE CYTOCHROME C SUBUNIT"/>
    <property type="match status" value="1"/>
</dbReference>
<evidence type="ECO:0000256" key="6">
    <source>
        <dbReference type="ARBA" id="ARBA00022737"/>
    </source>
</evidence>
<dbReference type="EMBL" id="CP015579">
    <property type="protein sequence ID" value="ARU94338.1"/>
    <property type="molecule type" value="Genomic_DNA"/>
</dbReference>
<feature type="binding site" description="axial binding residue" evidence="10">
    <location>
        <position position="67"/>
    </location>
    <ligand>
        <name>heme c</name>
        <dbReference type="ChEBI" id="CHEBI:61717"/>
        <label>1</label>
    </ligand>
    <ligandPart>
        <name>Fe</name>
        <dbReference type="ChEBI" id="CHEBI:18248"/>
    </ligandPart>
</feature>
<evidence type="ECO:0000256" key="5">
    <source>
        <dbReference type="ARBA" id="ARBA00022729"/>
    </source>
</evidence>
<evidence type="ECO:0000256" key="2">
    <source>
        <dbReference type="ARBA" id="ARBA00022475"/>
    </source>
</evidence>
<dbReference type="PROSITE" id="PS51007">
    <property type="entry name" value="CYTC"/>
    <property type="match status" value="3"/>
</dbReference>
<evidence type="ECO:0000256" key="4">
    <source>
        <dbReference type="ARBA" id="ARBA00022723"/>
    </source>
</evidence>
<keyword evidence="7 10" id="KW-0408">Iron</keyword>
<reference evidence="14 15" key="1">
    <citation type="submission" date="2016-05" db="EMBL/GenBank/DDBJ databases">
        <title>Complete genome sequence of two 2,5-diketo-D-glunonic acid producing strain Tatumella citrea.</title>
        <authorList>
            <person name="Duan C."/>
            <person name="Yang J."/>
            <person name="Yang S."/>
        </authorList>
    </citation>
    <scope>NUCLEOTIDE SEQUENCE [LARGE SCALE GENOMIC DNA]</scope>
    <source>
        <strain evidence="13 14">ATCC 39140</strain>
        <strain evidence="12 15">DSM 13699</strain>
    </source>
</reference>
<sequence>MAKKTRRVISVVAAVVIAGALGYTAYEQYGIHKNYPQTVSLETGPALQDQIKRGEYIARLSDCTACHTAEGGQPFAGGYALQTPFGKILSSNITSDRETGIGGWTQEQFDKAVRHGVGSHGYLYAAMPYPAYSRLTDADLTDLWAYIRNLPAVNHKVVENQLPFPFNQRWTLAGWNMLFFKDAAFTPNPQASEQVNRGQYLVDGPGHCASCHTAKNMLGGDSSAYLQGGALQGWYAPDLTPDPHSGLGNWSNADIVSYLRSGSNRITASSGPMTEAVENSTQYMNDNDLNAIAAYLKSIPASHPQVPTALTADDQQMVSGKKVFESQCSACHVSDGAGIRNMIPALAGNPQVNSADPSSLLNVVLNGSEGPFTHANPTAAGMPSFGWKLSDANIAEALTYIRNSWGNAAPAVTADQVSAARKATGAKSWLGDSIASQDSGK</sequence>
<evidence type="ECO:0000256" key="1">
    <source>
        <dbReference type="ARBA" id="ARBA00004236"/>
    </source>
</evidence>
<comment type="cofactor">
    <cofactor evidence="9">
        <name>heme c</name>
        <dbReference type="ChEBI" id="CHEBI:61717"/>
    </cofactor>
    <text evidence="9">Binds 3 heme c groups covalently per subunit.</text>
</comment>
<feature type="binding site" description="covalent" evidence="9">
    <location>
        <position position="328"/>
    </location>
    <ligand>
        <name>heme c</name>
        <dbReference type="ChEBI" id="CHEBI:61717"/>
        <label>3</label>
    </ligand>
</feature>
<dbReference type="PANTHER" id="PTHR35008">
    <property type="entry name" value="BLL4482 PROTEIN-RELATED"/>
    <property type="match status" value="1"/>
</dbReference>
<feature type="binding site" description="covalent" evidence="9">
    <location>
        <position position="331"/>
    </location>
    <ligand>
        <name>heme c</name>
        <dbReference type="ChEBI" id="CHEBI:61717"/>
        <label>3</label>
    </ligand>
</feature>
<dbReference type="Proteomes" id="UP000195814">
    <property type="component" value="Chromosome"/>
</dbReference>
<dbReference type="PIRSF" id="PIRSF000018">
    <property type="entry name" value="Mb_ADH_cyt_c"/>
    <property type="match status" value="1"/>
</dbReference>
<dbReference type="InterPro" id="IPR014353">
    <property type="entry name" value="Membr-bd_ADH_cyt_c"/>
</dbReference>
<dbReference type="Pfam" id="PF00034">
    <property type="entry name" value="Cytochrom_C"/>
    <property type="match status" value="2"/>
</dbReference>
<feature type="domain" description="Cytochrome c" evidence="11">
    <location>
        <begin position="193"/>
        <end position="300"/>
    </location>
</feature>
<evidence type="ECO:0000313" key="14">
    <source>
        <dbReference type="Proteomes" id="UP000195729"/>
    </source>
</evidence>
<dbReference type="Pfam" id="PF13442">
    <property type="entry name" value="Cytochrome_CBB3"/>
    <property type="match status" value="1"/>
</dbReference>
<keyword evidence="6" id="KW-0677">Repeat</keyword>
<evidence type="ECO:0000313" key="13">
    <source>
        <dbReference type="EMBL" id="ARU98378.1"/>
    </source>
</evidence>
<keyword evidence="14" id="KW-1185">Reference proteome</keyword>
<dbReference type="Proteomes" id="UP000195729">
    <property type="component" value="Chromosome"/>
</dbReference>
<accession>A0A1Y0LLK5</accession>
<keyword evidence="2" id="KW-1003">Cell membrane</keyword>
<evidence type="ECO:0000256" key="3">
    <source>
        <dbReference type="ARBA" id="ARBA00022617"/>
    </source>
</evidence>